<sequence>MRLCILDRPDVTTVEKAAELAEEYASRHASQQSEGRTLDAFSKQGAENGSPKLFRRNGNAKGPDPEKEIEQTLPEATFKDKKNKQFEAQKPITCYKCLQPGHLASGCRNQSLVFSYVSADDENLELLKPFMKECTVNGKRCRVLRDSAATMDVVHPSYVSAKDFTGECAWIRQVVQEHSVCLPLARVRIEGPFGRSLLKLRFRPDSHHTLELARQLDHDPPALIDACQTSQPNADGPTPESVADLDARTDDNCAANNSESKRRQQRALQISAKYPSGQWLLTLVHRDNDAPAEKLLRSRYDPSP</sequence>
<feature type="region of interest" description="Disordered" evidence="2">
    <location>
        <begin position="25"/>
        <end position="69"/>
    </location>
</feature>
<keyword evidence="1" id="KW-0479">Metal-binding</keyword>
<evidence type="ECO:0000313" key="4">
    <source>
        <dbReference type="EMBL" id="KAH7956198.1"/>
    </source>
</evidence>
<dbReference type="GO" id="GO:0003676">
    <property type="term" value="F:nucleic acid binding"/>
    <property type="evidence" value="ECO:0007669"/>
    <property type="project" value="InterPro"/>
</dbReference>
<dbReference type="Proteomes" id="UP000821837">
    <property type="component" value="Unassembled WGS sequence"/>
</dbReference>
<dbReference type="GO" id="GO:0008270">
    <property type="term" value="F:zinc ion binding"/>
    <property type="evidence" value="ECO:0007669"/>
    <property type="project" value="UniProtKB-KW"/>
</dbReference>
<dbReference type="PANTHER" id="PTHR46888:SF11">
    <property type="entry name" value="SCAN BOX DOMAIN-CONTAINING PROTEIN"/>
    <property type="match status" value="1"/>
</dbReference>
<gene>
    <name evidence="4" type="ORF">HPB52_007001</name>
</gene>
<dbReference type="VEuPathDB" id="VectorBase:RSAN_028103"/>
<evidence type="ECO:0000256" key="1">
    <source>
        <dbReference type="PROSITE-ProRule" id="PRU00047"/>
    </source>
</evidence>
<reference evidence="4" key="2">
    <citation type="submission" date="2021-09" db="EMBL/GenBank/DDBJ databases">
        <authorList>
            <person name="Jia N."/>
            <person name="Wang J."/>
            <person name="Shi W."/>
            <person name="Du L."/>
            <person name="Sun Y."/>
            <person name="Zhan W."/>
            <person name="Jiang J."/>
            <person name="Wang Q."/>
            <person name="Zhang B."/>
            <person name="Ji P."/>
            <person name="Sakyi L.B."/>
            <person name="Cui X."/>
            <person name="Yuan T."/>
            <person name="Jiang B."/>
            <person name="Yang W."/>
            <person name="Lam T.T.-Y."/>
            <person name="Chang Q."/>
            <person name="Ding S."/>
            <person name="Wang X."/>
            <person name="Zhu J."/>
            <person name="Ruan X."/>
            <person name="Zhao L."/>
            <person name="Wei J."/>
            <person name="Que T."/>
            <person name="Du C."/>
            <person name="Cheng J."/>
            <person name="Dai P."/>
            <person name="Han X."/>
            <person name="Huang E."/>
            <person name="Gao Y."/>
            <person name="Liu J."/>
            <person name="Shao H."/>
            <person name="Ye R."/>
            <person name="Li L."/>
            <person name="Wei W."/>
            <person name="Wang X."/>
            <person name="Wang C."/>
            <person name="Huo Q."/>
            <person name="Li W."/>
            <person name="Guo W."/>
            <person name="Chen H."/>
            <person name="Chen S."/>
            <person name="Zhou L."/>
            <person name="Zhou L."/>
            <person name="Ni X."/>
            <person name="Tian J."/>
            <person name="Zhou Y."/>
            <person name="Sheng Y."/>
            <person name="Liu T."/>
            <person name="Pan Y."/>
            <person name="Xia L."/>
            <person name="Li J."/>
            <person name="Zhao F."/>
            <person name="Cao W."/>
        </authorList>
    </citation>
    <scope>NUCLEOTIDE SEQUENCE</scope>
    <source>
        <strain evidence="4">Rsan-2018</strain>
        <tissue evidence="4">Larvae</tissue>
    </source>
</reference>
<evidence type="ECO:0000256" key="2">
    <source>
        <dbReference type="SAM" id="MobiDB-lite"/>
    </source>
</evidence>
<dbReference type="VEuPathDB" id="VectorBase:RSAN_052828"/>
<dbReference type="Gene3D" id="4.10.60.10">
    <property type="entry name" value="Zinc finger, CCHC-type"/>
    <property type="match status" value="1"/>
</dbReference>
<dbReference type="AlphaFoldDB" id="A0A9D4SXZ6"/>
<keyword evidence="1" id="KW-0863">Zinc-finger</keyword>
<accession>A0A9D4SXZ6</accession>
<name>A0A9D4SXZ6_RHISA</name>
<protein>
    <recommendedName>
        <fullName evidence="3">CCHC-type domain-containing protein</fullName>
    </recommendedName>
</protein>
<keyword evidence="1" id="KW-0862">Zinc</keyword>
<dbReference type="SUPFAM" id="SSF57756">
    <property type="entry name" value="Retrovirus zinc finger-like domains"/>
    <property type="match status" value="1"/>
</dbReference>
<evidence type="ECO:0000259" key="3">
    <source>
        <dbReference type="PROSITE" id="PS50158"/>
    </source>
</evidence>
<keyword evidence="5" id="KW-1185">Reference proteome</keyword>
<dbReference type="PANTHER" id="PTHR46888">
    <property type="entry name" value="ZINC KNUCKLE DOMAINCONTAINING PROTEIN-RELATED"/>
    <property type="match status" value="1"/>
</dbReference>
<reference evidence="4" key="1">
    <citation type="journal article" date="2020" name="Cell">
        <title>Large-Scale Comparative Analyses of Tick Genomes Elucidate Their Genetic Diversity and Vector Capacities.</title>
        <authorList>
            <consortium name="Tick Genome and Microbiome Consortium (TIGMIC)"/>
            <person name="Jia N."/>
            <person name="Wang J."/>
            <person name="Shi W."/>
            <person name="Du L."/>
            <person name="Sun Y."/>
            <person name="Zhan W."/>
            <person name="Jiang J.F."/>
            <person name="Wang Q."/>
            <person name="Zhang B."/>
            <person name="Ji P."/>
            <person name="Bell-Sakyi L."/>
            <person name="Cui X.M."/>
            <person name="Yuan T.T."/>
            <person name="Jiang B.G."/>
            <person name="Yang W.F."/>
            <person name="Lam T.T."/>
            <person name="Chang Q.C."/>
            <person name="Ding S.J."/>
            <person name="Wang X.J."/>
            <person name="Zhu J.G."/>
            <person name="Ruan X.D."/>
            <person name="Zhao L."/>
            <person name="Wei J.T."/>
            <person name="Ye R.Z."/>
            <person name="Que T.C."/>
            <person name="Du C.H."/>
            <person name="Zhou Y.H."/>
            <person name="Cheng J.X."/>
            <person name="Dai P.F."/>
            <person name="Guo W.B."/>
            <person name="Han X.H."/>
            <person name="Huang E.J."/>
            <person name="Li L.F."/>
            <person name="Wei W."/>
            <person name="Gao Y.C."/>
            <person name="Liu J.Z."/>
            <person name="Shao H.Z."/>
            <person name="Wang X."/>
            <person name="Wang C.C."/>
            <person name="Yang T.C."/>
            <person name="Huo Q.B."/>
            <person name="Li W."/>
            <person name="Chen H.Y."/>
            <person name="Chen S.E."/>
            <person name="Zhou L.G."/>
            <person name="Ni X.B."/>
            <person name="Tian J.H."/>
            <person name="Sheng Y."/>
            <person name="Liu T."/>
            <person name="Pan Y.S."/>
            <person name="Xia L.Y."/>
            <person name="Li J."/>
            <person name="Zhao F."/>
            <person name="Cao W.C."/>
        </authorList>
    </citation>
    <scope>NUCLEOTIDE SEQUENCE</scope>
    <source>
        <strain evidence="4">Rsan-2018</strain>
    </source>
</reference>
<dbReference type="SMART" id="SM00343">
    <property type="entry name" value="ZnF_C2HC"/>
    <property type="match status" value="1"/>
</dbReference>
<dbReference type="InterPro" id="IPR001878">
    <property type="entry name" value="Znf_CCHC"/>
</dbReference>
<comment type="caution">
    <text evidence="4">The sequence shown here is derived from an EMBL/GenBank/DDBJ whole genome shotgun (WGS) entry which is preliminary data.</text>
</comment>
<proteinExistence type="predicted"/>
<dbReference type="EMBL" id="JABSTV010001250">
    <property type="protein sequence ID" value="KAH7956198.1"/>
    <property type="molecule type" value="Genomic_DNA"/>
</dbReference>
<feature type="domain" description="CCHC-type" evidence="3">
    <location>
        <begin position="94"/>
        <end position="109"/>
    </location>
</feature>
<dbReference type="PROSITE" id="PS50158">
    <property type="entry name" value="ZF_CCHC"/>
    <property type="match status" value="1"/>
</dbReference>
<dbReference type="InterPro" id="IPR036875">
    <property type="entry name" value="Znf_CCHC_sf"/>
</dbReference>
<organism evidence="4 5">
    <name type="scientific">Rhipicephalus sanguineus</name>
    <name type="common">Brown dog tick</name>
    <name type="synonym">Ixodes sanguineus</name>
    <dbReference type="NCBI Taxonomy" id="34632"/>
    <lineage>
        <taxon>Eukaryota</taxon>
        <taxon>Metazoa</taxon>
        <taxon>Ecdysozoa</taxon>
        <taxon>Arthropoda</taxon>
        <taxon>Chelicerata</taxon>
        <taxon>Arachnida</taxon>
        <taxon>Acari</taxon>
        <taxon>Parasitiformes</taxon>
        <taxon>Ixodida</taxon>
        <taxon>Ixodoidea</taxon>
        <taxon>Ixodidae</taxon>
        <taxon>Rhipicephalinae</taxon>
        <taxon>Rhipicephalus</taxon>
        <taxon>Rhipicephalus</taxon>
    </lineage>
</organism>
<evidence type="ECO:0000313" key="5">
    <source>
        <dbReference type="Proteomes" id="UP000821837"/>
    </source>
</evidence>